<feature type="transmembrane region" description="Helical" evidence="9">
    <location>
        <begin position="117"/>
        <end position="139"/>
    </location>
</feature>
<dbReference type="GO" id="GO:0005524">
    <property type="term" value="F:ATP binding"/>
    <property type="evidence" value="ECO:0007669"/>
    <property type="project" value="UniProtKB-KW"/>
</dbReference>
<keyword evidence="3" id="KW-0597">Phosphoprotein</keyword>
<dbReference type="SMART" id="SM00387">
    <property type="entry name" value="HATPase_c"/>
    <property type="match status" value="1"/>
</dbReference>
<dbReference type="Proteomes" id="UP000293291">
    <property type="component" value="Unassembled WGS sequence"/>
</dbReference>
<evidence type="ECO:0000313" key="11">
    <source>
        <dbReference type="EMBL" id="RYC03281.1"/>
    </source>
</evidence>
<keyword evidence="4" id="KW-0808">Transferase</keyword>
<dbReference type="EMBL" id="SDWU01000006">
    <property type="protein sequence ID" value="RYC03281.1"/>
    <property type="molecule type" value="Genomic_DNA"/>
</dbReference>
<comment type="catalytic activity">
    <reaction evidence="1">
        <text>ATP + protein L-histidine = ADP + protein N-phospho-L-histidine.</text>
        <dbReference type="EC" id="2.7.13.3"/>
    </reaction>
</comment>
<dbReference type="InterPro" id="IPR036890">
    <property type="entry name" value="HATPase_C_sf"/>
</dbReference>
<dbReference type="Gene3D" id="1.20.5.1930">
    <property type="match status" value="1"/>
</dbReference>
<feature type="transmembrane region" description="Helical" evidence="9">
    <location>
        <begin position="284"/>
        <end position="307"/>
    </location>
</feature>
<evidence type="ECO:0000256" key="1">
    <source>
        <dbReference type="ARBA" id="ARBA00000085"/>
    </source>
</evidence>
<keyword evidence="5" id="KW-0547">Nucleotide-binding</keyword>
<feature type="domain" description="Histidine kinase/HSP90-like ATPase" evidence="10">
    <location>
        <begin position="578"/>
        <end position="668"/>
    </location>
</feature>
<feature type="transmembrane region" description="Helical" evidence="9">
    <location>
        <begin position="151"/>
        <end position="176"/>
    </location>
</feature>
<feature type="transmembrane region" description="Helical" evidence="9">
    <location>
        <begin position="313"/>
        <end position="331"/>
    </location>
</feature>
<dbReference type="RefSeq" id="WP_129454272.1">
    <property type="nucleotide sequence ID" value="NZ_JACXYX010000009.1"/>
</dbReference>
<feature type="transmembrane region" description="Helical" evidence="9">
    <location>
        <begin position="196"/>
        <end position="217"/>
    </location>
</feature>
<dbReference type="AlphaFoldDB" id="A0A4Q2SEU9"/>
<keyword evidence="9" id="KW-0472">Membrane</keyword>
<evidence type="ECO:0000256" key="5">
    <source>
        <dbReference type="ARBA" id="ARBA00022741"/>
    </source>
</evidence>
<reference evidence="11 12" key="1">
    <citation type="submission" date="2019-01" db="EMBL/GenBank/DDBJ databases">
        <title>Novel species of Nocardioides.</title>
        <authorList>
            <person name="Liu Q."/>
            <person name="Xin Y.-H."/>
        </authorList>
    </citation>
    <scope>NUCLEOTIDE SEQUENCE [LARGE SCALE GENOMIC DNA]</scope>
    <source>
        <strain evidence="11 12">CGMCC 4.6875</strain>
    </source>
</reference>
<evidence type="ECO:0000256" key="2">
    <source>
        <dbReference type="ARBA" id="ARBA00012438"/>
    </source>
</evidence>
<evidence type="ECO:0000256" key="9">
    <source>
        <dbReference type="SAM" id="Phobius"/>
    </source>
</evidence>
<dbReference type="Pfam" id="PF07730">
    <property type="entry name" value="HisKA_3"/>
    <property type="match status" value="1"/>
</dbReference>
<dbReference type="InterPro" id="IPR050482">
    <property type="entry name" value="Sensor_HK_TwoCompSys"/>
</dbReference>
<dbReference type="SUPFAM" id="SSF55874">
    <property type="entry name" value="ATPase domain of HSP90 chaperone/DNA topoisomerase II/histidine kinase"/>
    <property type="match status" value="1"/>
</dbReference>
<comment type="caution">
    <text evidence="11">The sequence shown here is derived from an EMBL/GenBank/DDBJ whole genome shotgun (WGS) entry which is preliminary data.</text>
</comment>
<dbReference type="Gene3D" id="3.30.565.10">
    <property type="entry name" value="Histidine kinase-like ATPase, C-terminal domain"/>
    <property type="match status" value="1"/>
</dbReference>
<dbReference type="GO" id="GO:0016020">
    <property type="term" value="C:membrane"/>
    <property type="evidence" value="ECO:0007669"/>
    <property type="project" value="InterPro"/>
</dbReference>
<dbReference type="CDD" id="cd16917">
    <property type="entry name" value="HATPase_UhpB-NarQ-NarX-like"/>
    <property type="match status" value="1"/>
</dbReference>
<dbReference type="OrthoDB" id="227596at2"/>
<evidence type="ECO:0000256" key="3">
    <source>
        <dbReference type="ARBA" id="ARBA00022553"/>
    </source>
</evidence>
<dbReference type="GO" id="GO:0000155">
    <property type="term" value="F:phosphorelay sensor kinase activity"/>
    <property type="evidence" value="ECO:0007669"/>
    <property type="project" value="InterPro"/>
</dbReference>
<protein>
    <recommendedName>
        <fullName evidence="2">histidine kinase</fullName>
        <ecNumber evidence="2">2.7.13.3</ecNumber>
    </recommendedName>
</protein>
<feature type="transmembrane region" description="Helical" evidence="9">
    <location>
        <begin position="44"/>
        <end position="65"/>
    </location>
</feature>
<keyword evidence="7" id="KW-0067">ATP-binding</keyword>
<dbReference type="PANTHER" id="PTHR24421">
    <property type="entry name" value="NITRATE/NITRITE SENSOR PROTEIN NARX-RELATED"/>
    <property type="match status" value="1"/>
</dbReference>
<sequence>MAARRDGSRGAVVAARLIAAVAVSLAALAVALPLVSGLGYLEQLLGTPEVVVATSFSITGALLVAHPPARRMGWLLLGVGLASAVYTSALSGTAYALGGDDSAALPPGADLAVGTAWVASWAWLPSWLVVSTVLPQVVPHGRPLPGRGWRWSLMGAAVLGLVGVAAIALTPGPLAFFPGVDNPLGAQRAEPVVEVLQPAVQLGMAALTVVALASVVVRVRRADGVERRQVGWVGYALAVTVLVIVVAPSVWANLVVLLVPAGIAVAALRYRLYDLDLLVNRTIVAALLVAGAAVLYVAVVGWVGALVGTSEGAVPFVAAFAIATAFHPARVRLQRLVDRLFHGLRGDPYALLQEVDRALREAAAPREALAAGVEAVRAGLRLRGVSVVVRMPDGTEVEERAGHVATTFAAVPLELHGRQVGELRVTRATAPTGADARALQAVAGPLASAAYAVRLSGALEESRTQLVQAREDERRRLRRDLHDGLGPLLAGVVMALDVVRSALARGDAARAAELSGAAAEQARSAVTDVRRLVADLRPPALDDLGLVGALQALVSTLTAGGPEVDVRATGRVDALPAAVEVAAYRIAAEAATNAVRHAGARRVELGIAALDAGLEVHVRDDGAGLPDDLTPGVGLASMRERAAELGGWCGVETTADGTAVRAWLPYDVLQEVGQR</sequence>
<dbReference type="Pfam" id="PF02518">
    <property type="entry name" value="HATPase_c"/>
    <property type="match status" value="1"/>
</dbReference>
<dbReference type="InterPro" id="IPR003594">
    <property type="entry name" value="HATPase_dom"/>
</dbReference>
<dbReference type="GO" id="GO:0046983">
    <property type="term" value="F:protein dimerization activity"/>
    <property type="evidence" value="ECO:0007669"/>
    <property type="project" value="InterPro"/>
</dbReference>
<evidence type="ECO:0000256" key="8">
    <source>
        <dbReference type="ARBA" id="ARBA00023012"/>
    </source>
</evidence>
<accession>A0A4Q2SEU9</accession>
<feature type="transmembrane region" description="Helical" evidence="9">
    <location>
        <begin position="12"/>
        <end position="32"/>
    </location>
</feature>
<evidence type="ECO:0000256" key="4">
    <source>
        <dbReference type="ARBA" id="ARBA00022679"/>
    </source>
</evidence>
<evidence type="ECO:0000256" key="6">
    <source>
        <dbReference type="ARBA" id="ARBA00022777"/>
    </source>
</evidence>
<evidence type="ECO:0000256" key="7">
    <source>
        <dbReference type="ARBA" id="ARBA00022840"/>
    </source>
</evidence>
<feature type="transmembrane region" description="Helical" evidence="9">
    <location>
        <begin position="72"/>
        <end position="97"/>
    </location>
</feature>
<dbReference type="EC" id="2.7.13.3" evidence="2"/>
<name>A0A4Q2SEU9_9ACTN</name>
<organism evidence="11 12">
    <name type="scientific">Nocardioides ganghwensis</name>
    <dbReference type="NCBI Taxonomy" id="252230"/>
    <lineage>
        <taxon>Bacteria</taxon>
        <taxon>Bacillati</taxon>
        <taxon>Actinomycetota</taxon>
        <taxon>Actinomycetes</taxon>
        <taxon>Propionibacteriales</taxon>
        <taxon>Nocardioidaceae</taxon>
        <taxon>Nocardioides</taxon>
    </lineage>
</organism>
<keyword evidence="9" id="KW-0812">Transmembrane</keyword>
<dbReference type="InterPro" id="IPR011712">
    <property type="entry name" value="Sig_transdc_His_kin_sub3_dim/P"/>
</dbReference>
<evidence type="ECO:0000259" key="10">
    <source>
        <dbReference type="SMART" id="SM00387"/>
    </source>
</evidence>
<dbReference type="PANTHER" id="PTHR24421:SF10">
    <property type="entry name" value="NITRATE_NITRITE SENSOR PROTEIN NARQ"/>
    <property type="match status" value="1"/>
</dbReference>
<feature type="transmembrane region" description="Helical" evidence="9">
    <location>
        <begin position="229"/>
        <end position="248"/>
    </location>
</feature>
<keyword evidence="9" id="KW-1133">Transmembrane helix</keyword>
<gene>
    <name evidence="11" type="ORF">EUA07_06990</name>
</gene>
<evidence type="ECO:0000313" key="12">
    <source>
        <dbReference type="Proteomes" id="UP000293291"/>
    </source>
</evidence>
<keyword evidence="6" id="KW-0418">Kinase</keyword>
<keyword evidence="12" id="KW-1185">Reference proteome</keyword>
<keyword evidence="8" id="KW-0902">Two-component regulatory system</keyword>
<proteinExistence type="predicted"/>